<keyword evidence="4 7" id="KW-0812">Transmembrane</keyword>
<dbReference type="Gene3D" id="1.10.3720.10">
    <property type="entry name" value="MetI-like"/>
    <property type="match status" value="1"/>
</dbReference>
<evidence type="ECO:0000256" key="1">
    <source>
        <dbReference type="ARBA" id="ARBA00004651"/>
    </source>
</evidence>
<feature type="domain" description="ABC transmembrane type-1" evidence="8">
    <location>
        <begin position="68"/>
        <end position="282"/>
    </location>
</feature>
<feature type="transmembrane region" description="Helical" evidence="7">
    <location>
        <begin position="72"/>
        <end position="93"/>
    </location>
</feature>
<dbReference type="GO" id="GO:0055085">
    <property type="term" value="P:transmembrane transport"/>
    <property type="evidence" value="ECO:0007669"/>
    <property type="project" value="InterPro"/>
</dbReference>
<organism evidence="9 10">
    <name type="scientific">Clostridium oryzae</name>
    <dbReference type="NCBI Taxonomy" id="1450648"/>
    <lineage>
        <taxon>Bacteria</taxon>
        <taxon>Bacillati</taxon>
        <taxon>Bacillota</taxon>
        <taxon>Clostridia</taxon>
        <taxon>Eubacteriales</taxon>
        <taxon>Clostridiaceae</taxon>
        <taxon>Clostridium</taxon>
    </lineage>
</organism>
<dbReference type="InterPro" id="IPR000515">
    <property type="entry name" value="MetI-like"/>
</dbReference>
<evidence type="ECO:0000313" key="10">
    <source>
        <dbReference type="Proteomes" id="UP000190080"/>
    </source>
</evidence>
<dbReference type="CDD" id="cd06261">
    <property type="entry name" value="TM_PBP2"/>
    <property type="match status" value="1"/>
</dbReference>
<dbReference type="PANTHER" id="PTHR30193:SF37">
    <property type="entry name" value="INNER MEMBRANE ABC TRANSPORTER PERMEASE PROTEIN YCJO"/>
    <property type="match status" value="1"/>
</dbReference>
<comment type="subcellular location">
    <subcellularLocation>
        <location evidence="1 7">Cell membrane</location>
        <topology evidence="1 7">Multi-pass membrane protein</topology>
    </subcellularLocation>
</comment>
<evidence type="ECO:0000256" key="3">
    <source>
        <dbReference type="ARBA" id="ARBA00022475"/>
    </source>
</evidence>
<dbReference type="Pfam" id="PF00528">
    <property type="entry name" value="BPD_transp_1"/>
    <property type="match status" value="1"/>
</dbReference>
<evidence type="ECO:0000256" key="6">
    <source>
        <dbReference type="ARBA" id="ARBA00023136"/>
    </source>
</evidence>
<evidence type="ECO:0000259" key="8">
    <source>
        <dbReference type="PROSITE" id="PS50928"/>
    </source>
</evidence>
<dbReference type="Proteomes" id="UP000190080">
    <property type="component" value="Unassembled WGS sequence"/>
</dbReference>
<comment type="similarity">
    <text evidence="7">Belongs to the binding-protein-dependent transport system permease family.</text>
</comment>
<comment type="caution">
    <text evidence="9">The sequence shown here is derived from an EMBL/GenBank/DDBJ whole genome shotgun (WGS) entry which is preliminary data.</text>
</comment>
<dbReference type="STRING" id="1450648.CLORY_45180"/>
<sequence length="292" mass="32950">MDLIRRNKKLIIAGLAPALIVYAMFVIIPIFRSFYYGFTNWNGFGTAKLVGFQNFKAILKDSYFWMSFKNNILVVIASILGQIPIALILAIILSRRIRGVKFFRTIYFMPMVVSTVVVALLWSNIYNSQIGILNNLLNAVGLKKLALNWLGNPKIAIFSACIPIIWQYVGLYLIIFLAAIQNISESIFEAAEIDGATEIQKFKSITFPMLWNTVKVAVVLCIAGSMKTFDLIYVMTNGGPARSTEVMAIYMYNKTFTVYQYGYGSAVSTVIFIISLLFILLSQKLMKRNDEL</sequence>
<keyword evidence="2 7" id="KW-0813">Transport</keyword>
<evidence type="ECO:0000256" key="7">
    <source>
        <dbReference type="RuleBase" id="RU363032"/>
    </source>
</evidence>
<evidence type="ECO:0000256" key="5">
    <source>
        <dbReference type="ARBA" id="ARBA00022989"/>
    </source>
</evidence>
<dbReference type="RefSeq" id="WP_207652253.1">
    <property type="nucleotide sequence ID" value="NZ_MZGV01000130.1"/>
</dbReference>
<reference evidence="9 10" key="1">
    <citation type="submission" date="2017-03" db="EMBL/GenBank/DDBJ databases">
        <title>Genome sequence of Clostridium oryzae DSM 28571.</title>
        <authorList>
            <person name="Poehlein A."/>
            <person name="Daniel R."/>
        </authorList>
    </citation>
    <scope>NUCLEOTIDE SEQUENCE [LARGE SCALE GENOMIC DNA]</scope>
    <source>
        <strain evidence="9 10">DSM 28571</strain>
    </source>
</reference>
<feature type="transmembrane region" description="Helical" evidence="7">
    <location>
        <begin position="261"/>
        <end position="281"/>
    </location>
</feature>
<evidence type="ECO:0000313" key="9">
    <source>
        <dbReference type="EMBL" id="OPJ54720.1"/>
    </source>
</evidence>
<accession>A0A1V4I4C4</accession>
<protein>
    <submittedName>
        <fullName evidence="9">Lactose transport system permease protein LacF</fullName>
    </submittedName>
</protein>
<evidence type="ECO:0000256" key="2">
    <source>
        <dbReference type="ARBA" id="ARBA00022448"/>
    </source>
</evidence>
<feature type="transmembrane region" description="Helical" evidence="7">
    <location>
        <begin position="155"/>
        <end position="180"/>
    </location>
</feature>
<evidence type="ECO:0000256" key="4">
    <source>
        <dbReference type="ARBA" id="ARBA00022692"/>
    </source>
</evidence>
<dbReference type="GO" id="GO:0005886">
    <property type="term" value="C:plasma membrane"/>
    <property type="evidence" value="ECO:0007669"/>
    <property type="project" value="UniProtKB-SubCell"/>
</dbReference>
<proteinExistence type="inferred from homology"/>
<dbReference type="PANTHER" id="PTHR30193">
    <property type="entry name" value="ABC TRANSPORTER PERMEASE PROTEIN"/>
    <property type="match status" value="1"/>
</dbReference>
<feature type="transmembrane region" description="Helical" evidence="7">
    <location>
        <begin position="12"/>
        <end position="31"/>
    </location>
</feature>
<dbReference type="PROSITE" id="PS50928">
    <property type="entry name" value="ABC_TM1"/>
    <property type="match status" value="1"/>
</dbReference>
<dbReference type="SUPFAM" id="SSF161098">
    <property type="entry name" value="MetI-like"/>
    <property type="match status" value="1"/>
</dbReference>
<feature type="transmembrane region" description="Helical" evidence="7">
    <location>
        <begin position="105"/>
        <end position="125"/>
    </location>
</feature>
<keyword evidence="3" id="KW-1003">Cell membrane</keyword>
<dbReference type="InterPro" id="IPR035906">
    <property type="entry name" value="MetI-like_sf"/>
</dbReference>
<dbReference type="EMBL" id="MZGV01000130">
    <property type="protein sequence ID" value="OPJ54720.1"/>
    <property type="molecule type" value="Genomic_DNA"/>
</dbReference>
<keyword evidence="10" id="KW-1185">Reference proteome</keyword>
<name>A0A1V4I4C4_9CLOT</name>
<gene>
    <name evidence="9" type="primary">lacF_7</name>
    <name evidence="9" type="ORF">CLORY_45180</name>
</gene>
<keyword evidence="6 7" id="KW-0472">Membrane</keyword>
<dbReference type="AlphaFoldDB" id="A0A1V4I4C4"/>
<keyword evidence="5 7" id="KW-1133">Transmembrane helix</keyword>
<dbReference type="InterPro" id="IPR051393">
    <property type="entry name" value="ABC_transporter_permease"/>
</dbReference>